<dbReference type="EMBL" id="CP036402">
    <property type="protein sequence ID" value="QBI21945.1"/>
    <property type="molecule type" value="Genomic_DNA"/>
</dbReference>
<evidence type="ECO:0000256" key="5">
    <source>
        <dbReference type="ARBA" id="ARBA00070406"/>
    </source>
</evidence>
<dbReference type="GO" id="GO:0003700">
    <property type="term" value="F:DNA-binding transcription factor activity"/>
    <property type="evidence" value="ECO:0007669"/>
    <property type="project" value="TreeGrafter"/>
</dbReference>
<dbReference type="AlphaFoldDB" id="A0A411YL71"/>
<dbReference type="PANTHER" id="PTHR30136:SF24">
    <property type="entry name" value="HTH-TYPE TRANSCRIPTIONAL REPRESSOR ALLR"/>
    <property type="match status" value="1"/>
</dbReference>
<dbReference type="Gene3D" id="3.30.450.40">
    <property type="match status" value="1"/>
</dbReference>
<dbReference type="SUPFAM" id="SSF46785">
    <property type="entry name" value="Winged helix' DNA-binding domain"/>
    <property type="match status" value="1"/>
</dbReference>
<dbReference type="OrthoDB" id="7274111at2"/>
<dbReference type="PROSITE" id="PS51078">
    <property type="entry name" value="ICLR_ED"/>
    <property type="match status" value="1"/>
</dbReference>
<dbReference type="SUPFAM" id="SSF55781">
    <property type="entry name" value="GAF domain-like"/>
    <property type="match status" value="1"/>
</dbReference>
<proteinExistence type="predicted"/>
<dbReference type="InterPro" id="IPR050707">
    <property type="entry name" value="HTH_MetabolicPath_Reg"/>
</dbReference>
<dbReference type="Proteomes" id="UP000291469">
    <property type="component" value="Chromosome"/>
</dbReference>
<evidence type="ECO:0000256" key="1">
    <source>
        <dbReference type="ARBA" id="ARBA00023015"/>
    </source>
</evidence>
<dbReference type="InterPro" id="IPR014757">
    <property type="entry name" value="Tscrpt_reg_IclR_C"/>
</dbReference>
<dbReference type="InterPro" id="IPR036388">
    <property type="entry name" value="WH-like_DNA-bd_sf"/>
</dbReference>
<name>A0A411YL71_9ACTN</name>
<dbReference type="Pfam" id="PF01614">
    <property type="entry name" value="IclR_C"/>
    <property type="match status" value="1"/>
</dbReference>
<reference evidence="8 9" key="1">
    <citation type="submission" date="2019-01" db="EMBL/GenBank/DDBJ databases">
        <title>Egibacter rhizosphaerae EGI 80759T.</title>
        <authorList>
            <person name="Chen D.-D."/>
            <person name="Tian Y."/>
            <person name="Jiao J.-Y."/>
            <person name="Zhang X.-T."/>
            <person name="Zhang Y.-G."/>
            <person name="Zhang Y."/>
            <person name="Xiao M."/>
            <person name="Shu W.-S."/>
            <person name="Li W.-J."/>
        </authorList>
    </citation>
    <scope>NUCLEOTIDE SEQUENCE [LARGE SCALE GENOMIC DNA]</scope>
    <source>
        <strain evidence="8 9">EGI 80759</strain>
    </source>
</reference>
<feature type="domain" description="HTH iclR-type" evidence="6">
    <location>
        <begin position="12"/>
        <end position="73"/>
    </location>
</feature>
<dbReference type="InterPro" id="IPR005471">
    <property type="entry name" value="Tscrpt_reg_IclR_N"/>
</dbReference>
<organism evidence="8 9">
    <name type="scientific">Egibacter rhizosphaerae</name>
    <dbReference type="NCBI Taxonomy" id="1670831"/>
    <lineage>
        <taxon>Bacteria</taxon>
        <taxon>Bacillati</taxon>
        <taxon>Actinomycetota</taxon>
        <taxon>Nitriliruptoria</taxon>
        <taxon>Egibacterales</taxon>
        <taxon>Egibacteraceae</taxon>
        <taxon>Egibacter</taxon>
    </lineage>
</organism>
<dbReference type="InterPro" id="IPR029016">
    <property type="entry name" value="GAF-like_dom_sf"/>
</dbReference>
<dbReference type="InterPro" id="IPR036390">
    <property type="entry name" value="WH_DNA-bd_sf"/>
</dbReference>
<keyword evidence="2" id="KW-0238">DNA-binding</keyword>
<dbReference type="GO" id="GO:0045892">
    <property type="term" value="P:negative regulation of DNA-templated transcription"/>
    <property type="evidence" value="ECO:0007669"/>
    <property type="project" value="TreeGrafter"/>
</dbReference>
<dbReference type="FunFam" id="1.10.10.10:FF:000056">
    <property type="entry name" value="IclR family transcriptional regulator"/>
    <property type="match status" value="1"/>
</dbReference>
<keyword evidence="1" id="KW-0805">Transcription regulation</keyword>
<evidence type="ECO:0000256" key="4">
    <source>
        <dbReference type="ARBA" id="ARBA00058938"/>
    </source>
</evidence>
<accession>A0A411YL71</accession>
<dbReference type="GO" id="GO:0003677">
    <property type="term" value="F:DNA binding"/>
    <property type="evidence" value="ECO:0007669"/>
    <property type="project" value="UniProtKB-KW"/>
</dbReference>
<keyword evidence="9" id="KW-1185">Reference proteome</keyword>
<evidence type="ECO:0000313" key="8">
    <source>
        <dbReference type="EMBL" id="QBI21945.1"/>
    </source>
</evidence>
<keyword evidence="3" id="KW-0804">Transcription</keyword>
<dbReference type="Pfam" id="PF09339">
    <property type="entry name" value="HTH_IclR"/>
    <property type="match status" value="1"/>
</dbReference>
<dbReference type="KEGG" id="erz:ER308_06595"/>
<evidence type="ECO:0000259" key="7">
    <source>
        <dbReference type="PROSITE" id="PS51078"/>
    </source>
</evidence>
<evidence type="ECO:0000313" key="9">
    <source>
        <dbReference type="Proteomes" id="UP000291469"/>
    </source>
</evidence>
<dbReference type="PROSITE" id="PS51077">
    <property type="entry name" value="HTH_ICLR"/>
    <property type="match status" value="1"/>
</dbReference>
<evidence type="ECO:0000256" key="3">
    <source>
        <dbReference type="ARBA" id="ARBA00023163"/>
    </source>
</evidence>
<protein>
    <recommendedName>
        <fullName evidence="5">Glycerol operon regulatory protein</fullName>
    </recommendedName>
</protein>
<dbReference type="Gene3D" id="1.10.10.10">
    <property type="entry name" value="Winged helix-like DNA-binding domain superfamily/Winged helix DNA-binding domain"/>
    <property type="match status" value="1"/>
</dbReference>
<dbReference type="SMART" id="SM00346">
    <property type="entry name" value="HTH_ICLR"/>
    <property type="match status" value="1"/>
</dbReference>
<comment type="function">
    <text evidence="4">May be an activator protein for the gylABX operon.</text>
</comment>
<feature type="domain" description="IclR-ED" evidence="7">
    <location>
        <begin position="74"/>
        <end position="257"/>
    </location>
</feature>
<sequence length="268" mass="28662">MVVAEQRNGSRVQSVDRGVDILEFLAQNGWSGVTDVGHALGVHKSTAFRLLSTLESRGLVEQHVDSGKYHLGFGLVHLARAVSVGPDLTRHAREACQRLADESSESVSLAVLEGDAVVTIDQVIPQESSVVSRSWLGRRTPLHATSPGKVFLAFIPETRRATILDGPHEEFTASTITDPRELRASIARVAEDGFSFCFEELEEGLAAMAAPIRGADGTVVAAISMSAPSYRMPEERRPGLAKALLEAAADVSARFGYSQIGGVGLDES</sequence>
<evidence type="ECO:0000256" key="2">
    <source>
        <dbReference type="ARBA" id="ARBA00023125"/>
    </source>
</evidence>
<gene>
    <name evidence="8" type="ORF">ER308_06595</name>
</gene>
<dbReference type="PANTHER" id="PTHR30136">
    <property type="entry name" value="HELIX-TURN-HELIX TRANSCRIPTIONAL REGULATOR, ICLR FAMILY"/>
    <property type="match status" value="1"/>
</dbReference>
<evidence type="ECO:0000259" key="6">
    <source>
        <dbReference type="PROSITE" id="PS51077"/>
    </source>
</evidence>